<dbReference type="Proteomes" id="UP001065613">
    <property type="component" value="Chromosome"/>
</dbReference>
<comment type="function">
    <text evidence="9 10">Fluoride-specific ion channel. Important for reducing fluoride concentration in the cell, thus reducing its toxicity.</text>
</comment>
<keyword evidence="3 10" id="KW-0812">Transmembrane</keyword>
<keyword evidence="2 10" id="KW-1003">Cell membrane</keyword>
<reference evidence="11" key="1">
    <citation type="submission" date="2021-04" db="EMBL/GenBank/DDBJ databases">
        <title>Genome sequence of Woronichinia naegeliana from Washington state freshwater lake bloom.</title>
        <authorList>
            <person name="Dreher T.W."/>
        </authorList>
    </citation>
    <scope>NUCLEOTIDE SEQUENCE</scope>
    <source>
        <strain evidence="11">WA131</strain>
    </source>
</reference>
<organism evidence="11">
    <name type="scientific">Woronichinia naegeliana WA131</name>
    <dbReference type="NCBI Taxonomy" id="2824559"/>
    <lineage>
        <taxon>Bacteria</taxon>
        <taxon>Bacillati</taxon>
        <taxon>Cyanobacteriota</taxon>
        <taxon>Cyanophyceae</taxon>
        <taxon>Synechococcales</taxon>
        <taxon>Coelosphaeriaceae</taxon>
        <taxon>Woronichinia</taxon>
    </lineage>
</organism>
<protein>
    <recommendedName>
        <fullName evidence="10">Fluoride-specific ion channel FluC</fullName>
    </recommendedName>
</protein>
<keyword evidence="4 10" id="KW-1133">Transmembrane helix</keyword>
<dbReference type="GO" id="GO:0140114">
    <property type="term" value="P:cellular detoxification of fluoride"/>
    <property type="evidence" value="ECO:0007669"/>
    <property type="project" value="UniProtKB-UniRule"/>
</dbReference>
<dbReference type="PANTHER" id="PTHR28259">
    <property type="entry name" value="FLUORIDE EXPORT PROTEIN 1-RELATED"/>
    <property type="match status" value="1"/>
</dbReference>
<evidence type="ECO:0000256" key="2">
    <source>
        <dbReference type="ARBA" id="ARBA00022475"/>
    </source>
</evidence>
<feature type="binding site" evidence="10">
    <location>
        <position position="86"/>
    </location>
    <ligand>
        <name>Na(+)</name>
        <dbReference type="ChEBI" id="CHEBI:29101"/>
        <note>structural</note>
    </ligand>
</feature>
<evidence type="ECO:0000256" key="5">
    <source>
        <dbReference type="ARBA" id="ARBA00023136"/>
    </source>
</evidence>
<comment type="activity regulation">
    <text evidence="10">Na(+) is not transported, but it plays an essential structural role and its presence is essential for fluoride channel function.</text>
</comment>
<dbReference type="EMBL" id="CP073041">
    <property type="protein sequence ID" value="UXE58703.1"/>
    <property type="molecule type" value="Genomic_DNA"/>
</dbReference>
<dbReference type="NCBIfam" id="TIGR00494">
    <property type="entry name" value="crcB"/>
    <property type="match status" value="1"/>
</dbReference>
<evidence type="ECO:0000256" key="9">
    <source>
        <dbReference type="ARBA" id="ARBA00049940"/>
    </source>
</evidence>
<dbReference type="GO" id="GO:0046872">
    <property type="term" value="F:metal ion binding"/>
    <property type="evidence" value="ECO:0007669"/>
    <property type="project" value="UniProtKB-KW"/>
</dbReference>
<comment type="catalytic activity">
    <reaction evidence="8">
        <text>fluoride(in) = fluoride(out)</text>
        <dbReference type="Rhea" id="RHEA:76159"/>
        <dbReference type="ChEBI" id="CHEBI:17051"/>
    </reaction>
    <physiologicalReaction direction="left-to-right" evidence="8">
        <dbReference type="Rhea" id="RHEA:76160"/>
    </physiologicalReaction>
</comment>
<evidence type="ECO:0000256" key="7">
    <source>
        <dbReference type="ARBA" id="ARBA00035120"/>
    </source>
</evidence>
<evidence type="ECO:0000256" key="6">
    <source>
        <dbReference type="ARBA" id="ARBA00023303"/>
    </source>
</evidence>
<gene>
    <name evidence="10 11" type="primary">crcB</name>
    <name evidence="10" type="synonym">fluC</name>
    <name evidence="11" type="ORF">KA717_22010</name>
</gene>
<feature type="binding site" evidence="10">
    <location>
        <position position="83"/>
    </location>
    <ligand>
        <name>Na(+)</name>
        <dbReference type="ChEBI" id="CHEBI:29101"/>
        <note>structural</note>
    </ligand>
</feature>
<feature type="transmembrane region" description="Helical" evidence="10">
    <location>
        <begin position="75"/>
        <end position="93"/>
    </location>
</feature>
<keyword evidence="10" id="KW-0813">Transport</keyword>
<dbReference type="GO" id="GO:0062054">
    <property type="term" value="F:fluoride channel activity"/>
    <property type="evidence" value="ECO:0007669"/>
    <property type="project" value="UniProtKB-UniRule"/>
</dbReference>
<feature type="transmembrane region" description="Helical" evidence="10">
    <location>
        <begin position="41"/>
        <end position="63"/>
    </location>
</feature>
<dbReference type="Pfam" id="PF02537">
    <property type="entry name" value="CRCB"/>
    <property type="match status" value="1"/>
</dbReference>
<dbReference type="PANTHER" id="PTHR28259:SF1">
    <property type="entry name" value="FLUORIDE EXPORT PROTEIN 1-RELATED"/>
    <property type="match status" value="1"/>
</dbReference>
<feature type="transmembrane region" description="Helical" evidence="10">
    <location>
        <begin position="108"/>
        <end position="129"/>
    </location>
</feature>
<dbReference type="AlphaFoldDB" id="A0A977KS62"/>
<keyword evidence="10" id="KW-0406">Ion transport</keyword>
<evidence type="ECO:0000256" key="1">
    <source>
        <dbReference type="ARBA" id="ARBA00004651"/>
    </source>
</evidence>
<evidence type="ECO:0000256" key="3">
    <source>
        <dbReference type="ARBA" id="ARBA00022692"/>
    </source>
</evidence>
<evidence type="ECO:0000256" key="4">
    <source>
        <dbReference type="ARBA" id="ARBA00022989"/>
    </source>
</evidence>
<evidence type="ECO:0000256" key="10">
    <source>
        <dbReference type="HAMAP-Rule" id="MF_00454"/>
    </source>
</evidence>
<dbReference type="HAMAP" id="MF_00454">
    <property type="entry name" value="FluC"/>
    <property type="match status" value="1"/>
</dbReference>
<comment type="subcellular location">
    <subcellularLocation>
        <location evidence="1 10">Cell membrane</location>
        <topology evidence="1 10">Multi-pass membrane protein</topology>
    </subcellularLocation>
</comment>
<feature type="transmembrane region" description="Helical" evidence="10">
    <location>
        <begin position="12"/>
        <end position="29"/>
    </location>
</feature>
<dbReference type="KEGG" id="wna:KA717_22010"/>
<keyword evidence="10" id="KW-0479">Metal-binding</keyword>
<keyword evidence="5 10" id="KW-0472">Membrane</keyword>
<evidence type="ECO:0000256" key="8">
    <source>
        <dbReference type="ARBA" id="ARBA00035585"/>
    </source>
</evidence>
<dbReference type="InterPro" id="IPR003691">
    <property type="entry name" value="FluC"/>
</dbReference>
<keyword evidence="6 10" id="KW-0407">Ion channel</keyword>
<accession>A0A977KS62</accession>
<proteinExistence type="inferred from homology"/>
<dbReference type="GO" id="GO:0005886">
    <property type="term" value="C:plasma membrane"/>
    <property type="evidence" value="ECO:0007669"/>
    <property type="project" value="UniProtKB-SubCell"/>
</dbReference>
<name>A0A977KS62_9CYAN</name>
<keyword evidence="10" id="KW-0915">Sodium</keyword>
<comment type="similarity">
    <text evidence="7 10">Belongs to the fluoride channel Fluc/FEX (TC 1.A.43) family.</text>
</comment>
<sequence>MFASLDPNLRAPIAIALGAIPGALCRYYLTVGLAKWLGENFPYGTMFVNLSGSFLMGFIITLALERALISPDLRLFLAVGFLGSYTTFSTYTLDNDLFLRSGNWGMGLFYSLGSLIFGVIGLELGSFLARKLFQACNFSSIN</sequence>
<evidence type="ECO:0000313" key="11">
    <source>
        <dbReference type="EMBL" id="UXE58703.1"/>
    </source>
</evidence>